<proteinExistence type="predicted"/>
<evidence type="ECO:0000313" key="3">
    <source>
        <dbReference type="Proteomes" id="UP000188879"/>
    </source>
</evidence>
<sequence length="169" mass="17467">MGPEIPALLARLTSLDPALTVVLLVGTARALPDSFGSGRLDAIIIGRDDDRRAGEGLGPEHFGGSAAPAPEHRDGEKPRLATTSPCCTVRDVAARLAVAAVPHRLAPAETVDAGTALGLPALPSLSIVLHSSPTDPRTRETLRAITAAFREHRRISGLPGTAARGAVSR</sequence>
<keyword evidence="3" id="KW-1185">Reference proteome</keyword>
<dbReference type="AlphaFoldDB" id="A0A1V2GYV2"/>
<protein>
    <recommendedName>
        <fullName evidence="4">LysR substrate-binding domain-containing protein</fullName>
    </recommendedName>
</protein>
<evidence type="ECO:0008006" key="4">
    <source>
        <dbReference type="Google" id="ProtNLM"/>
    </source>
</evidence>
<organism evidence="2 3">
    <name type="scientific">Teichococcus deserti</name>
    <dbReference type="NCBI Taxonomy" id="1817963"/>
    <lineage>
        <taxon>Bacteria</taxon>
        <taxon>Pseudomonadati</taxon>
        <taxon>Pseudomonadota</taxon>
        <taxon>Alphaproteobacteria</taxon>
        <taxon>Acetobacterales</taxon>
        <taxon>Roseomonadaceae</taxon>
        <taxon>Roseomonas</taxon>
    </lineage>
</organism>
<evidence type="ECO:0000256" key="1">
    <source>
        <dbReference type="SAM" id="MobiDB-lite"/>
    </source>
</evidence>
<name>A0A1V2GYV2_9PROT</name>
<reference evidence="2 3" key="1">
    <citation type="submission" date="2016-10" db="EMBL/GenBank/DDBJ databases">
        <title>Draft Genome sequence of Roseomonas sp. strain M3.</title>
        <authorList>
            <person name="Subhash Y."/>
            <person name="Lee S."/>
        </authorList>
    </citation>
    <scope>NUCLEOTIDE SEQUENCE [LARGE SCALE GENOMIC DNA]</scope>
    <source>
        <strain evidence="2 3">M3</strain>
    </source>
</reference>
<dbReference type="Proteomes" id="UP000188879">
    <property type="component" value="Unassembled WGS sequence"/>
</dbReference>
<evidence type="ECO:0000313" key="2">
    <source>
        <dbReference type="EMBL" id="ONG50273.1"/>
    </source>
</evidence>
<feature type="region of interest" description="Disordered" evidence="1">
    <location>
        <begin position="54"/>
        <end position="82"/>
    </location>
</feature>
<feature type="compositionally biased region" description="Basic and acidic residues" evidence="1">
    <location>
        <begin position="70"/>
        <end position="79"/>
    </location>
</feature>
<gene>
    <name evidence="2" type="ORF">BKE38_18650</name>
</gene>
<accession>A0A1V2GYV2</accession>
<comment type="caution">
    <text evidence="2">The sequence shown here is derived from an EMBL/GenBank/DDBJ whole genome shotgun (WGS) entry which is preliminary data.</text>
</comment>
<dbReference type="RefSeq" id="WP_076958821.1">
    <property type="nucleotide sequence ID" value="NZ_MLCO01000194.1"/>
</dbReference>
<dbReference type="EMBL" id="MLCO01000194">
    <property type="protein sequence ID" value="ONG50273.1"/>
    <property type="molecule type" value="Genomic_DNA"/>
</dbReference>